<organism evidence="2">
    <name type="scientific">Anthurium amnicola</name>
    <dbReference type="NCBI Taxonomy" id="1678845"/>
    <lineage>
        <taxon>Eukaryota</taxon>
        <taxon>Viridiplantae</taxon>
        <taxon>Streptophyta</taxon>
        <taxon>Embryophyta</taxon>
        <taxon>Tracheophyta</taxon>
        <taxon>Spermatophyta</taxon>
        <taxon>Magnoliopsida</taxon>
        <taxon>Liliopsida</taxon>
        <taxon>Araceae</taxon>
        <taxon>Pothoideae</taxon>
        <taxon>Potheae</taxon>
        <taxon>Anthurium</taxon>
    </lineage>
</organism>
<evidence type="ECO:0000259" key="1">
    <source>
        <dbReference type="Pfam" id="PF10536"/>
    </source>
</evidence>
<accession>A0A1D1YN28</accession>
<dbReference type="GO" id="GO:0010073">
    <property type="term" value="P:meristem maintenance"/>
    <property type="evidence" value="ECO:0007669"/>
    <property type="project" value="InterPro"/>
</dbReference>
<feature type="domain" description="Aminotransferase-like plant mobile" evidence="1">
    <location>
        <begin position="74"/>
        <end position="125"/>
    </location>
</feature>
<dbReference type="AlphaFoldDB" id="A0A1D1YN28"/>
<dbReference type="PANTHER" id="PTHR46033:SF8">
    <property type="entry name" value="PROTEIN MAINTENANCE OF MERISTEMS-LIKE"/>
    <property type="match status" value="1"/>
</dbReference>
<proteinExistence type="predicted"/>
<gene>
    <name evidence="2" type="primary">At1g48120_155</name>
    <name evidence="2" type="ORF">g.122160</name>
</gene>
<evidence type="ECO:0000313" key="2">
    <source>
        <dbReference type="EMBL" id="JAT56049.1"/>
    </source>
</evidence>
<dbReference type="PANTHER" id="PTHR46033">
    <property type="entry name" value="PROTEIN MAIN-LIKE 2"/>
    <property type="match status" value="1"/>
</dbReference>
<dbReference type="EMBL" id="GDJX01011887">
    <property type="protein sequence ID" value="JAT56049.1"/>
    <property type="molecule type" value="Transcribed_RNA"/>
</dbReference>
<reference evidence="2" key="1">
    <citation type="submission" date="2015-07" db="EMBL/GenBank/DDBJ databases">
        <title>Transcriptome Assembly of Anthurium amnicola.</title>
        <authorList>
            <person name="Suzuki J."/>
        </authorList>
    </citation>
    <scope>NUCLEOTIDE SEQUENCE</scope>
</reference>
<dbReference type="Pfam" id="PF10536">
    <property type="entry name" value="PMD"/>
    <property type="match status" value="1"/>
</dbReference>
<protein>
    <submittedName>
        <fullName evidence="2">Serine/threonine-protein phosphatase 7 long form</fullName>
    </submittedName>
</protein>
<dbReference type="InterPro" id="IPR019557">
    <property type="entry name" value="AminoTfrase-like_pln_mobile"/>
</dbReference>
<sequence length="132" mass="15166">MAEIGRGILYPGPEDPSILISQAHHRYEAIYNWEDVGTLKHYDRYRCMEGWTLDDEQMTALVRDSGLCYVTRFYGVRLNWTRITTSVERWRCETNTPLSSWGDAITLQDVSILSRLPIDGEVVTGIVVKVRA</sequence>
<dbReference type="InterPro" id="IPR044824">
    <property type="entry name" value="MAIN-like"/>
</dbReference>
<name>A0A1D1YN28_9ARAE</name>